<dbReference type="Pfam" id="PF00534">
    <property type="entry name" value="Glycos_transf_1"/>
    <property type="match status" value="1"/>
</dbReference>
<dbReference type="GO" id="GO:0016757">
    <property type="term" value="F:glycosyltransferase activity"/>
    <property type="evidence" value="ECO:0007669"/>
    <property type="project" value="UniProtKB-KW"/>
</dbReference>
<dbReference type="Pfam" id="PF13439">
    <property type="entry name" value="Glyco_transf_4"/>
    <property type="match status" value="1"/>
</dbReference>
<dbReference type="RefSeq" id="WP_136014418.1">
    <property type="nucleotide sequence ID" value="NZ_CAMTRR010000002.1"/>
</dbReference>
<evidence type="ECO:0000256" key="1">
    <source>
        <dbReference type="ARBA" id="ARBA00022676"/>
    </source>
</evidence>
<evidence type="ECO:0000259" key="4">
    <source>
        <dbReference type="Pfam" id="PF13439"/>
    </source>
</evidence>
<dbReference type="SUPFAM" id="SSF53756">
    <property type="entry name" value="UDP-Glycosyltransferase/glycogen phosphorylase"/>
    <property type="match status" value="1"/>
</dbReference>
<comment type="caution">
    <text evidence="5">The sequence shown here is derived from an EMBL/GenBank/DDBJ whole genome shotgun (WGS) entry which is preliminary data.</text>
</comment>
<dbReference type="EMBL" id="SRZA01000035">
    <property type="protein sequence ID" value="TGY01906.1"/>
    <property type="molecule type" value="Genomic_DNA"/>
</dbReference>
<feature type="domain" description="Glycosyltransferase subfamily 4-like N-terminal" evidence="4">
    <location>
        <begin position="13"/>
        <end position="178"/>
    </location>
</feature>
<reference evidence="5 6" key="1">
    <citation type="submission" date="2019-04" db="EMBL/GenBank/DDBJ databases">
        <title>Microbes associate with the intestines of laboratory mice.</title>
        <authorList>
            <person name="Navarre W."/>
            <person name="Wong E."/>
            <person name="Huang K."/>
            <person name="Tropini C."/>
            <person name="Ng K."/>
            <person name="Yu B."/>
        </authorList>
    </citation>
    <scope>NUCLEOTIDE SEQUENCE [LARGE SCALE GENOMIC DNA]</scope>
    <source>
        <strain evidence="5 6">NM70_E10</strain>
    </source>
</reference>
<keyword evidence="2 5" id="KW-0808">Transferase</keyword>
<evidence type="ECO:0000313" key="6">
    <source>
        <dbReference type="Proteomes" id="UP000305751"/>
    </source>
</evidence>
<keyword evidence="1" id="KW-0328">Glycosyltransferase</keyword>
<keyword evidence="6" id="KW-1185">Reference proteome</keyword>
<dbReference type="InterPro" id="IPR028098">
    <property type="entry name" value="Glyco_trans_4-like_N"/>
</dbReference>
<accession>A0A4S2ALC0</accession>
<organism evidence="5 6">
    <name type="scientific">Bacteroides acidifaciens</name>
    <dbReference type="NCBI Taxonomy" id="85831"/>
    <lineage>
        <taxon>Bacteria</taxon>
        <taxon>Pseudomonadati</taxon>
        <taxon>Bacteroidota</taxon>
        <taxon>Bacteroidia</taxon>
        <taxon>Bacteroidales</taxon>
        <taxon>Bacteroidaceae</taxon>
        <taxon>Bacteroides</taxon>
    </lineage>
</organism>
<feature type="domain" description="Glycosyl transferase family 1" evidence="3">
    <location>
        <begin position="193"/>
        <end position="354"/>
    </location>
</feature>
<evidence type="ECO:0000256" key="2">
    <source>
        <dbReference type="ARBA" id="ARBA00022679"/>
    </source>
</evidence>
<evidence type="ECO:0000259" key="3">
    <source>
        <dbReference type="Pfam" id="PF00534"/>
    </source>
</evidence>
<dbReference type="AlphaFoldDB" id="A0A4S2ALC0"/>
<evidence type="ECO:0000313" key="5">
    <source>
        <dbReference type="EMBL" id="TGY01906.1"/>
    </source>
</evidence>
<dbReference type="InterPro" id="IPR001296">
    <property type="entry name" value="Glyco_trans_1"/>
</dbReference>
<name>A0A4S2ALC0_9BACE</name>
<gene>
    <name evidence="5" type="ORF">E5356_11835</name>
</gene>
<dbReference type="Gene3D" id="3.40.50.2000">
    <property type="entry name" value="Glycogen Phosphorylase B"/>
    <property type="match status" value="2"/>
</dbReference>
<dbReference type="PANTHER" id="PTHR12526">
    <property type="entry name" value="GLYCOSYLTRANSFERASE"/>
    <property type="match status" value="1"/>
</dbReference>
<proteinExistence type="predicted"/>
<dbReference type="PANTHER" id="PTHR12526:SF510">
    <property type="entry name" value="D-INOSITOL 3-PHOSPHATE GLYCOSYLTRANSFERASE"/>
    <property type="match status" value="1"/>
</dbReference>
<sequence>MKVLQVTGTMNRGGAEVMLMDILRNKPDDVHFDFLINNDPRNLKEEGAFDQEILSYGCQIRHIGTQLRIGPVRYIREFKKIVRELQPDVVHIHLNAKCGLIALAAHLAGVEKIIAHCHADIKFRGSLPSRVFNEFEMWIQKWMIGWFATDYWGCSTEANKRLYRGGHFRDSVVINNAISCAAYSAVLEEEYKALRNSYNLPDDAVVLGNVGRIVPHKGIAKMVDVLSELKNRGVNAHFIVVGRNDACEYVNEMMVHAEECKVADRIHFLGERSDVPIVMHTFDVFVGPALREGFGLVAVEAQAAAVPCVLYQGFPQTVDMHVGLITFHKDYNPKAWADSIQAILKSCKVEKGLILNAIRAFGFDANENALKISEMYKR</sequence>
<dbReference type="Proteomes" id="UP000305751">
    <property type="component" value="Unassembled WGS sequence"/>
</dbReference>
<protein>
    <submittedName>
        <fullName evidence="5">Glycosyltransferase</fullName>
    </submittedName>
</protein>